<keyword evidence="1" id="KW-0812">Transmembrane</keyword>
<dbReference type="AlphaFoldDB" id="A0A346PTL7"/>
<accession>A0A346PTL7</accession>
<reference evidence="3" key="3">
    <citation type="journal article" date="2019" name="Int. J. Syst. Evol. Microbiol.">
        <title>Natronolimnobius sulfurireducens sp. nov. and Halalkaliarchaeum desulfuricum gen. nov., sp. nov., the first sulfur-respiring alkaliphilic haloarchaea from hypersaline alkaline lakes.</title>
        <authorList>
            <person name="Sorokin D.Y."/>
            <person name="Yakimov M."/>
            <person name="Messina E."/>
            <person name="Merkel A.Y."/>
            <person name="Bale N.J."/>
            <person name="Sinninghe Damste J.S."/>
        </authorList>
    </citation>
    <scope>NUCLEOTIDE SEQUENCE</scope>
    <source>
        <strain evidence="3">AArc-Mg</strain>
        <strain evidence="2">AArc1</strain>
    </source>
</reference>
<sequence length="59" mass="6690">MASYDSLEVPLDVDFQSGTLLQQLLREYPNAPIHAFIALVYLFVFGYFLFVVTALYVGI</sequence>
<reference evidence="5" key="1">
    <citation type="submission" date="2017-10" db="EMBL/GenBank/DDBJ databases">
        <title>Phenotypic and genomic properties of facultatively anaerobic sulfur-reducing natronoarchaea from hypersaline soda lakes.</title>
        <authorList>
            <person name="Sorokin D.Y."/>
            <person name="Kublanov I.V."/>
            <person name="Roman P."/>
            <person name="Sinninghe Damste J.S."/>
            <person name="Golyshin P.N."/>
            <person name="Rojo D."/>
            <person name="Ciordia S."/>
            <person name="Mena Md.C."/>
            <person name="Ferrer M."/>
            <person name="Messina E."/>
            <person name="Smedile F."/>
            <person name="La Spada G."/>
            <person name="La Cono V."/>
            <person name="Yakimov M.M."/>
        </authorList>
    </citation>
    <scope>NUCLEOTIDE SEQUENCE [LARGE SCALE GENOMIC DNA]</scope>
    <source>
        <strain evidence="5">AArc1</strain>
    </source>
</reference>
<dbReference type="Proteomes" id="UP000258613">
    <property type="component" value="Chromosome"/>
</dbReference>
<evidence type="ECO:0000313" key="5">
    <source>
        <dbReference type="Proteomes" id="UP000258707"/>
    </source>
</evidence>
<dbReference type="EMBL" id="CP027033">
    <property type="protein sequence ID" value="AXR82862.1"/>
    <property type="molecule type" value="Genomic_DNA"/>
</dbReference>
<dbReference type="KEGG" id="nan:AArc1_0830"/>
<gene>
    <name evidence="2" type="ORF">AArc1_0830</name>
    <name evidence="3" type="ORF">AArcMg_2873</name>
</gene>
<dbReference type="KEGG" id="nag:AArcMg_2873"/>
<feature type="transmembrane region" description="Helical" evidence="1">
    <location>
        <begin position="33"/>
        <end position="57"/>
    </location>
</feature>
<evidence type="ECO:0000256" key="1">
    <source>
        <dbReference type="SAM" id="Phobius"/>
    </source>
</evidence>
<evidence type="ECO:0000313" key="2">
    <source>
        <dbReference type="EMBL" id="AXR77172.1"/>
    </source>
</evidence>
<proteinExistence type="predicted"/>
<keyword evidence="1" id="KW-1133">Transmembrane helix</keyword>
<dbReference type="EMBL" id="CP024047">
    <property type="protein sequence ID" value="AXR77172.1"/>
    <property type="molecule type" value="Genomic_DNA"/>
</dbReference>
<dbReference type="OrthoDB" id="384184at2157"/>
<evidence type="ECO:0000313" key="4">
    <source>
        <dbReference type="Proteomes" id="UP000258613"/>
    </source>
</evidence>
<name>A0A346PTL7_9EURY</name>
<reference evidence="4" key="2">
    <citation type="submission" date="2018-02" db="EMBL/GenBank/DDBJ databases">
        <title>Phenotypic and genomic properties of facultatively anaerobic sulfur-reducing natronoarchaea from hypersaline soda lakes.</title>
        <authorList>
            <person name="Sorokin D.Y."/>
            <person name="Kublanov I.V."/>
            <person name="Roman P."/>
            <person name="Sinninghe Damste J.S."/>
            <person name="Golyshin P.N."/>
            <person name="Rojo D."/>
            <person name="Ciordia S."/>
            <person name="Mena M.D.C."/>
            <person name="Ferrer M."/>
            <person name="Messina E."/>
            <person name="Smedile F."/>
            <person name="La Spada G."/>
            <person name="La Cono V."/>
            <person name="Yakimov M.M."/>
        </authorList>
    </citation>
    <scope>NUCLEOTIDE SEQUENCE [LARGE SCALE GENOMIC DNA]</scope>
    <source>
        <strain evidence="4">AArc-Mg</strain>
    </source>
</reference>
<evidence type="ECO:0000313" key="3">
    <source>
        <dbReference type="EMBL" id="AXR82862.1"/>
    </source>
</evidence>
<dbReference type="GeneID" id="37643366"/>
<dbReference type="Proteomes" id="UP000258707">
    <property type="component" value="Chromosome"/>
</dbReference>
<dbReference type="RefSeq" id="WP_117363374.1">
    <property type="nucleotide sequence ID" value="NZ_CP024047.1"/>
</dbReference>
<keyword evidence="1" id="KW-0472">Membrane</keyword>
<keyword evidence="4" id="KW-1185">Reference proteome</keyword>
<accession>A0A346PCC7</accession>
<organism evidence="3 4">
    <name type="scientific">Natrarchaeobaculum sulfurireducens</name>
    <dbReference type="NCBI Taxonomy" id="2044521"/>
    <lineage>
        <taxon>Archaea</taxon>
        <taxon>Methanobacteriati</taxon>
        <taxon>Methanobacteriota</taxon>
        <taxon>Stenosarchaea group</taxon>
        <taxon>Halobacteria</taxon>
        <taxon>Halobacteriales</taxon>
        <taxon>Natrialbaceae</taxon>
        <taxon>Natrarchaeobaculum</taxon>
    </lineage>
</organism>
<protein>
    <submittedName>
        <fullName evidence="3">Uncharacterized protein</fullName>
    </submittedName>
</protein>